<dbReference type="GO" id="GO:0008270">
    <property type="term" value="F:zinc ion binding"/>
    <property type="evidence" value="ECO:0007669"/>
    <property type="project" value="UniProtKB-KW"/>
</dbReference>
<evidence type="ECO:0000313" key="5">
    <source>
        <dbReference type="Proteomes" id="UP000645217"/>
    </source>
</evidence>
<accession>A0A917QT40</accession>
<feature type="region of interest" description="Disordered" evidence="2">
    <location>
        <begin position="108"/>
        <end position="183"/>
    </location>
</feature>
<name>A0A917QT40_9ACTN</name>
<dbReference type="PROSITE" id="PS50966">
    <property type="entry name" value="ZF_SWIM"/>
    <property type="match status" value="1"/>
</dbReference>
<dbReference type="InterPro" id="IPR007527">
    <property type="entry name" value="Znf_SWIM"/>
</dbReference>
<dbReference type="AlphaFoldDB" id="A0A917QT40"/>
<feature type="domain" description="SWIM-type" evidence="3">
    <location>
        <begin position="45"/>
        <end position="78"/>
    </location>
</feature>
<evidence type="ECO:0000256" key="2">
    <source>
        <dbReference type="SAM" id="MobiDB-lite"/>
    </source>
</evidence>
<sequence length="537" mass="55624">MLALAPDASSQKGAQSMSTPAKWSGMGVMPDVLWGECEGSGATPYRACVDLGETAYRCSCPSRKFPCKHALGLLLLWSADGVPAAGASPGWVTEWLAQRRARAAGARGVAPSVSAEPGASGDAPGHGLVAGDSGVTVSDRHDLNDDRHDRPARGDRHDPLDRAGGARGAGRRGAAVPAADGGEAARRAAQREQRVAAGLSELERWLADQIGHGLAGARRDAPTQWEELARRLVDAQAPGVAVVVSRLPRLLAEEDWPARLLGEYGLLHLLAVGYRRAGELPAPLRDTIRSRVGFPTSREEVLAGPVVRDRWHVLGVRDDEQDRLVSRRVWLRGHDTGRPALVLSFAPPGHALDASLVTGTTVDAGLAFYPGAAPLRALVAVRHRTMALGPPPGCAAAAAPAEIAAALAADPWLDSWPVVLGDVVPARSPAGWLLTDAAAVHRAGHDAGAAGVHRTGDDIGATVVRGAGAAAGSVAAAGEGDAMRGEAAGMPLHPSGGVPWRLLAVSGGRPVTVAAEWTPYGLRPLTVWDGEGQVVVL</sequence>
<reference evidence="4" key="1">
    <citation type="journal article" date="2014" name="Int. J. Syst. Evol. Microbiol.">
        <title>Complete genome sequence of Corynebacterium casei LMG S-19264T (=DSM 44701T), isolated from a smear-ripened cheese.</title>
        <authorList>
            <consortium name="US DOE Joint Genome Institute (JGI-PGF)"/>
            <person name="Walter F."/>
            <person name="Albersmeier A."/>
            <person name="Kalinowski J."/>
            <person name="Ruckert C."/>
        </authorList>
    </citation>
    <scope>NUCLEOTIDE SEQUENCE</scope>
    <source>
        <strain evidence="4">JCM 13064</strain>
    </source>
</reference>
<feature type="compositionally biased region" description="Basic and acidic residues" evidence="2">
    <location>
        <begin position="138"/>
        <end position="161"/>
    </location>
</feature>
<keyword evidence="1" id="KW-0863">Zinc-finger</keyword>
<evidence type="ECO:0000256" key="1">
    <source>
        <dbReference type="PROSITE-ProRule" id="PRU00325"/>
    </source>
</evidence>
<keyword evidence="5" id="KW-1185">Reference proteome</keyword>
<gene>
    <name evidence="4" type="ORF">GCM10007964_07840</name>
</gene>
<comment type="caution">
    <text evidence="4">The sequence shown here is derived from an EMBL/GenBank/DDBJ whole genome shotgun (WGS) entry which is preliminary data.</text>
</comment>
<dbReference type="Proteomes" id="UP000645217">
    <property type="component" value="Unassembled WGS sequence"/>
</dbReference>
<evidence type="ECO:0000259" key="3">
    <source>
        <dbReference type="PROSITE" id="PS50966"/>
    </source>
</evidence>
<protein>
    <recommendedName>
        <fullName evidence="3">SWIM-type domain-containing protein</fullName>
    </recommendedName>
</protein>
<keyword evidence="1" id="KW-0479">Metal-binding</keyword>
<proteinExistence type="predicted"/>
<reference evidence="4" key="2">
    <citation type="submission" date="2020-09" db="EMBL/GenBank/DDBJ databases">
        <authorList>
            <person name="Sun Q."/>
            <person name="Ohkuma M."/>
        </authorList>
    </citation>
    <scope>NUCLEOTIDE SEQUENCE</scope>
    <source>
        <strain evidence="4">JCM 13064</strain>
    </source>
</reference>
<feature type="compositionally biased region" description="Polar residues" evidence="2">
    <location>
        <begin position="8"/>
        <end position="21"/>
    </location>
</feature>
<keyword evidence="1" id="KW-0862">Zinc</keyword>
<dbReference type="EMBL" id="BMNT01000003">
    <property type="protein sequence ID" value="GGK67227.1"/>
    <property type="molecule type" value="Genomic_DNA"/>
</dbReference>
<feature type="region of interest" description="Disordered" evidence="2">
    <location>
        <begin position="1"/>
        <end position="22"/>
    </location>
</feature>
<evidence type="ECO:0000313" key="4">
    <source>
        <dbReference type="EMBL" id="GGK67227.1"/>
    </source>
</evidence>
<dbReference type="Pfam" id="PF04434">
    <property type="entry name" value="SWIM"/>
    <property type="match status" value="1"/>
</dbReference>
<feature type="compositionally biased region" description="Low complexity" evidence="2">
    <location>
        <begin position="172"/>
        <end position="182"/>
    </location>
</feature>
<organism evidence="4 5">
    <name type="scientific">Sphaerisporangium melleum</name>
    <dbReference type="NCBI Taxonomy" id="321316"/>
    <lineage>
        <taxon>Bacteria</taxon>
        <taxon>Bacillati</taxon>
        <taxon>Actinomycetota</taxon>
        <taxon>Actinomycetes</taxon>
        <taxon>Streptosporangiales</taxon>
        <taxon>Streptosporangiaceae</taxon>
        <taxon>Sphaerisporangium</taxon>
    </lineage>
</organism>